<dbReference type="Proteomes" id="UP001387364">
    <property type="component" value="Chromosome"/>
</dbReference>
<dbReference type="Pfam" id="PF13450">
    <property type="entry name" value="NAD_binding_8"/>
    <property type="match status" value="1"/>
</dbReference>
<evidence type="ECO:0000259" key="1">
    <source>
        <dbReference type="Pfam" id="PF01593"/>
    </source>
</evidence>
<accession>A0ABZ2N4B0</accession>
<dbReference type="InterPro" id="IPR036188">
    <property type="entry name" value="FAD/NAD-bd_sf"/>
</dbReference>
<proteinExistence type="predicted"/>
<dbReference type="InterPro" id="IPR002937">
    <property type="entry name" value="Amino_oxidase"/>
</dbReference>
<organism evidence="2 3">
    <name type="scientific">Bacillus kandeliae</name>
    <dbReference type="NCBI Taxonomy" id="3129297"/>
    <lineage>
        <taxon>Bacteria</taxon>
        <taxon>Bacillati</taxon>
        <taxon>Bacillota</taxon>
        <taxon>Bacilli</taxon>
        <taxon>Bacillales</taxon>
        <taxon>Bacillaceae</taxon>
        <taxon>Bacillus</taxon>
    </lineage>
</organism>
<dbReference type="Gene3D" id="3.50.50.60">
    <property type="entry name" value="FAD/NAD(P)-binding domain"/>
    <property type="match status" value="1"/>
</dbReference>
<sequence>MRKKVIILGGGVAGLSAAHELIERGFDVTIYEAKSIPGGKARSVSVPYSATAGNTELPGEHGFRFFPGFYRHLIHTMKKIPVDKKKTVYDHLVDAKEMGLARFDKPLVPFVLGFPKSVIHLRTNMKSLFKTNWGLSGHELDFLVERVWQVVTSCSERRMEEYESISFWNYVEADHKSEAFQKMVEGMTRSLVAAKAREASLKTIGNVFSQLLLDSILPGPANDRLLNGPTNDKWIDPWLTHLRKKGVRFVADAECVKINCKQKMISDVTVHHLGRQLTVKGDYFLFALPVETMETLISEEIVDIDPTLQKMKELAKSVGWMNGIQFYLKRDIPIIHGHILCIDAPWALTLISQKQFWPSTNLKKYGNGAIKGIISVCVSEWHRPGILYGKAAAQCTEEEIKKEVWAQLKKSLNTGKTILQDEDLHSSFIDPDMTLKPPNSINHSPLLVNNVNTWKLRPEATTRIQNLFLASDYVRTNTDLASMEAANEAARRAVNGILDTSRSKAQKCKIWEMYTFNLLTPWHIHDEHRFQQGLPWDGKCSMMKRILSTAKYVSLLYVKKFF</sequence>
<dbReference type="Pfam" id="PF01593">
    <property type="entry name" value="Amino_oxidase"/>
    <property type="match status" value="1"/>
</dbReference>
<evidence type="ECO:0000313" key="2">
    <source>
        <dbReference type="EMBL" id="WXB92548.1"/>
    </source>
</evidence>
<dbReference type="PRINTS" id="PR00419">
    <property type="entry name" value="ADXRDTASE"/>
</dbReference>
<dbReference type="PANTHER" id="PTHR42923">
    <property type="entry name" value="PROTOPORPHYRINOGEN OXIDASE"/>
    <property type="match status" value="1"/>
</dbReference>
<dbReference type="PANTHER" id="PTHR42923:SF46">
    <property type="entry name" value="AMINE OXIDASE"/>
    <property type="match status" value="1"/>
</dbReference>
<dbReference type="EMBL" id="CP147404">
    <property type="protein sequence ID" value="WXB92548.1"/>
    <property type="molecule type" value="Genomic_DNA"/>
</dbReference>
<dbReference type="RefSeq" id="WP_338751158.1">
    <property type="nucleotide sequence ID" value="NZ_CP147404.1"/>
</dbReference>
<dbReference type="SUPFAM" id="SSF51905">
    <property type="entry name" value="FAD/NAD(P)-binding domain"/>
    <property type="match status" value="1"/>
</dbReference>
<keyword evidence="3" id="KW-1185">Reference proteome</keyword>
<feature type="domain" description="Amine oxidase" evidence="1">
    <location>
        <begin position="247"/>
        <end position="498"/>
    </location>
</feature>
<evidence type="ECO:0000313" key="3">
    <source>
        <dbReference type="Proteomes" id="UP001387364"/>
    </source>
</evidence>
<reference evidence="2 3" key="1">
    <citation type="submission" date="2024-02" db="EMBL/GenBank/DDBJ databases">
        <title>Seven novel Bacillus-like species.</title>
        <authorList>
            <person name="Liu G."/>
        </authorList>
    </citation>
    <scope>NUCLEOTIDE SEQUENCE [LARGE SCALE GENOMIC DNA]</scope>
    <source>
        <strain evidence="2 3">FJAT-52991</strain>
    </source>
</reference>
<dbReference type="InterPro" id="IPR050464">
    <property type="entry name" value="Zeta_carotene_desat/Oxidored"/>
</dbReference>
<name>A0ABZ2N4B0_9BACI</name>
<gene>
    <name evidence="2" type="ORF">WDJ61_15145</name>
</gene>
<protein>
    <submittedName>
        <fullName evidence="2">FAD-dependent oxidoreductase</fullName>
    </submittedName>
</protein>